<evidence type="ECO:0000313" key="1">
    <source>
        <dbReference type="EMBL" id="SVD55834.1"/>
    </source>
</evidence>
<dbReference type="AlphaFoldDB" id="A0A382WB39"/>
<organism evidence="1">
    <name type="scientific">marine metagenome</name>
    <dbReference type="NCBI Taxonomy" id="408172"/>
    <lineage>
        <taxon>unclassified sequences</taxon>
        <taxon>metagenomes</taxon>
        <taxon>ecological metagenomes</taxon>
    </lineage>
</organism>
<protein>
    <recommendedName>
        <fullName evidence="2">N-formylglutamate amidohydrolase</fullName>
    </recommendedName>
</protein>
<dbReference type="InterPro" id="IPR007709">
    <property type="entry name" value="N-FG_amidohydro"/>
</dbReference>
<accession>A0A382WB39</accession>
<dbReference type="Gene3D" id="3.40.630.40">
    <property type="entry name" value="Zn-dependent exopeptidases"/>
    <property type="match status" value="1"/>
</dbReference>
<reference evidence="1" key="1">
    <citation type="submission" date="2018-05" db="EMBL/GenBank/DDBJ databases">
        <authorList>
            <person name="Lanie J.A."/>
            <person name="Ng W.-L."/>
            <person name="Kazmierczak K.M."/>
            <person name="Andrzejewski T.M."/>
            <person name="Davidsen T.M."/>
            <person name="Wayne K.J."/>
            <person name="Tettelin H."/>
            <person name="Glass J.I."/>
            <person name="Rusch D."/>
            <person name="Podicherti R."/>
            <person name="Tsui H.-C.T."/>
            <person name="Winkler M.E."/>
        </authorList>
    </citation>
    <scope>NUCLEOTIDE SEQUENCE</scope>
</reference>
<feature type="non-terminal residue" evidence="1">
    <location>
        <position position="1"/>
    </location>
</feature>
<proteinExistence type="predicted"/>
<gene>
    <name evidence="1" type="ORF">METZ01_LOCUS408688</name>
</gene>
<evidence type="ECO:0008006" key="2">
    <source>
        <dbReference type="Google" id="ProtNLM"/>
    </source>
</evidence>
<sequence length="278" mass="31530">NNQSAFQILYPDEQTIPFIFASPHSGRRYPTAFIEASRLTPVMLRRSEDSFIDELFSKAPNYGAPLLKATFPRAYVDPNREPFELDPTMFEDQLPDYVNTDSVKISAGLGTVARVVINGENIYRKKLKFSEIKRRVENSYFPYHQALQRLIENTRIKFGFCILIDCHSMPSIGGPMDDDTGNNRVDIVLGNNHDASCAPQLLSYTNASLKRQGLSICRNKPYSGGYTTCHYGKPDKGVHALQIEVNRSLYMNETNIEKHGGFLELSDKVTRFIFDLSK</sequence>
<dbReference type="Pfam" id="PF05013">
    <property type="entry name" value="FGase"/>
    <property type="match status" value="1"/>
</dbReference>
<dbReference type="EMBL" id="UINC01158343">
    <property type="protein sequence ID" value="SVD55834.1"/>
    <property type="molecule type" value="Genomic_DNA"/>
</dbReference>
<feature type="non-terminal residue" evidence="1">
    <location>
        <position position="278"/>
    </location>
</feature>
<dbReference type="SUPFAM" id="SSF53187">
    <property type="entry name" value="Zn-dependent exopeptidases"/>
    <property type="match status" value="1"/>
</dbReference>
<name>A0A382WB39_9ZZZZ</name>